<dbReference type="GO" id="GO:0015074">
    <property type="term" value="P:DNA integration"/>
    <property type="evidence" value="ECO:0007669"/>
    <property type="project" value="InterPro"/>
</dbReference>
<proteinExistence type="predicted"/>
<dbReference type="GO" id="GO:0003676">
    <property type="term" value="F:nucleic acid binding"/>
    <property type="evidence" value="ECO:0007669"/>
    <property type="project" value="InterPro"/>
</dbReference>
<dbReference type="SUPFAM" id="SSF53098">
    <property type="entry name" value="Ribonuclease H-like"/>
    <property type="match status" value="1"/>
</dbReference>
<dbReference type="STRING" id="34508.A0A4U5PD33"/>
<dbReference type="PANTHER" id="PTHR37984">
    <property type="entry name" value="PROTEIN CBG26694"/>
    <property type="match status" value="1"/>
</dbReference>
<organism evidence="2 3">
    <name type="scientific">Steinernema carpocapsae</name>
    <name type="common">Entomopathogenic nematode</name>
    <dbReference type="NCBI Taxonomy" id="34508"/>
    <lineage>
        <taxon>Eukaryota</taxon>
        <taxon>Metazoa</taxon>
        <taxon>Ecdysozoa</taxon>
        <taxon>Nematoda</taxon>
        <taxon>Chromadorea</taxon>
        <taxon>Rhabditida</taxon>
        <taxon>Tylenchina</taxon>
        <taxon>Panagrolaimomorpha</taxon>
        <taxon>Strongyloidoidea</taxon>
        <taxon>Steinernematidae</taxon>
        <taxon>Steinernema</taxon>
    </lineage>
</organism>
<evidence type="ECO:0000259" key="1">
    <source>
        <dbReference type="PROSITE" id="PS50994"/>
    </source>
</evidence>
<dbReference type="OrthoDB" id="5832112at2759"/>
<name>A0A4U5PD33_STECR</name>
<sequence>MMKTWILSQKGMLTPSSLVSMLKDSSMWRNNQIGRELAKRLNIDHRLSTPYHPQTNGLVERMNRTVKELLTKSITDVVASWDVDLPLILMSIRSHVTRV</sequence>
<dbReference type="InterPro" id="IPR012337">
    <property type="entry name" value="RNaseH-like_sf"/>
</dbReference>
<accession>A0A4U5PD33</accession>
<reference evidence="2 3" key="2">
    <citation type="journal article" date="2019" name="G3 (Bethesda)">
        <title>Hybrid Assembly of the Genome of the Entomopathogenic Nematode Steinernema carpocapsae Identifies the X-Chromosome.</title>
        <authorList>
            <person name="Serra L."/>
            <person name="Macchietto M."/>
            <person name="Macias-Munoz A."/>
            <person name="McGill C.J."/>
            <person name="Rodriguez I.M."/>
            <person name="Rodriguez B."/>
            <person name="Murad R."/>
            <person name="Mortazavi A."/>
        </authorList>
    </citation>
    <scope>NUCLEOTIDE SEQUENCE [LARGE SCALE GENOMIC DNA]</scope>
    <source>
        <strain evidence="2 3">ALL</strain>
    </source>
</reference>
<dbReference type="AlphaFoldDB" id="A0A4U5PD33"/>
<dbReference type="InterPro" id="IPR036397">
    <property type="entry name" value="RNaseH_sf"/>
</dbReference>
<dbReference type="PROSITE" id="PS50994">
    <property type="entry name" value="INTEGRASE"/>
    <property type="match status" value="1"/>
</dbReference>
<evidence type="ECO:0000313" key="3">
    <source>
        <dbReference type="Proteomes" id="UP000298663"/>
    </source>
</evidence>
<dbReference type="Pfam" id="PF13683">
    <property type="entry name" value="rve_3"/>
    <property type="match status" value="1"/>
</dbReference>
<evidence type="ECO:0000313" key="2">
    <source>
        <dbReference type="EMBL" id="TKR94230.1"/>
    </source>
</evidence>
<dbReference type="Proteomes" id="UP000298663">
    <property type="component" value="Unassembled WGS sequence"/>
</dbReference>
<keyword evidence="3" id="KW-1185">Reference proteome</keyword>
<dbReference type="InterPro" id="IPR001584">
    <property type="entry name" value="Integrase_cat-core"/>
</dbReference>
<protein>
    <recommendedName>
        <fullName evidence="1">Integrase catalytic domain-containing protein</fullName>
    </recommendedName>
</protein>
<comment type="caution">
    <text evidence="2">The sequence shown here is derived from an EMBL/GenBank/DDBJ whole genome shotgun (WGS) entry which is preliminary data.</text>
</comment>
<dbReference type="EMBL" id="AZBU02000002">
    <property type="protein sequence ID" value="TKR94230.1"/>
    <property type="molecule type" value="Genomic_DNA"/>
</dbReference>
<gene>
    <name evidence="2" type="ORF">L596_008542</name>
</gene>
<dbReference type="InterPro" id="IPR050951">
    <property type="entry name" value="Retrovirus_Pol_polyprotein"/>
</dbReference>
<dbReference type="PANTHER" id="PTHR37984:SF5">
    <property type="entry name" value="PROTEIN NYNRIN-LIKE"/>
    <property type="match status" value="1"/>
</dbReference>
<dbReference type="Gene3D" id="3.30.420.10">
    <property type="entry name" value="Ribonuclease H-like superfamily/Ribonuclease H"/>
    <property type="match status" value="1"/>
</dbReference>
<reference evidence="2 3" key="1">
    <citation type="journal article" date="2015" name="Genome Biol.">
        <title>Comparative genomics of Steinernema reveals deeply conserved gene regulatory networks.</title>
        <authorList>
            <person name="Dillman A.R."/>
            <person name="Macchietto M."/>
            <person name="Porter C.F."/>
            <person name="Rogers A."/>
            <person name="Williams B."/>
            <person name="Antoshechkin I."/>
            <person name="Lee M.M."/>
            <person name="Goodwin Z."/>
            <person name="Lu X."/>
            <person name="Lewis E.E."/>
            <person name="Goodrich-Blair H."/>
            <person name="Stock S.P."/>
            <person name="Adams B.J."/>
            <person name="Sternberg P.W."/>
            <person name="Mortazavi A."/>
        </authorList>
    </citation>
    <scope>NUCLEOTIDE SEQUENCE [LARGE SCALE GENOMIC DNA]</scope>
    <source>
        <strain evidence="2 3">ALL</strain>
    </source>
</reference>
<feature type="domain" description="Integrase catalytic" evidence="1">
    <location>
        <begin position="1"/>
        <end position="99"/>
    </location>
</feature>